<evidence type="ECO:0000313" key="2">
    <source>
        <dbReference type="Proteomes" id="UP001164250"/>
    </source>
</evidence>
<accession>A0ACC1AA16</accession>
<sequence>MPREFEVKDILKTIAKQLTVEFEEVKRGWTEEELMKRINCFLRNKRAVAVLADQGLKSIHDMRALSNEESWDLFKRKVFVPEELQQFG</sequence>
<proteinExistence type="predicted"/>
<comment type="caution">
    <text evidence="1">The sequence shown here is derived from an EMBL/GenBank/DDBJ whole genome shotgun (WGS) entry which is preliminary data.</text>
</comment>
<name>A0ACC1AA16_9ROSI</name>
<organism evidence="1 2">
    <name type="scientific">Pistacia atlantica</name>
    <dbReference type="NCBI Taxonomy" id="434234"/>
    <lineage>
        <taxon>Eukaryota</taxon>
        <taxon>Viridiplantae</taxon>
        <taxon>Streptophyta</taxon>
        <taxon>Embryophyta</taxon>
        <taxon>Tracheophyta</taxon>
        <taxon>Spermatophyta</taxon>
        <taxon>Magnoliopsida</taxon>
        <taxon>eudicotyledons</taxon>
        <taxon>Gunneridae</taxon>
        <taxon>Pentapetalae</taxon>
        <taxon>rosids</taxon>
        <taxon>malvids</taxon>
        <taxon>Sapindales</taxon>
        <taxon>Anacardiaceae</taxon>
        <taxon>Pistacia</taxon>
    </lineage>
</organism>
<gene>
    <name evidence="1" type="ORF">Patl1_30241</name>
</gene>
<dbReference type="Proteomes" id="UP001164250">
    <property type="component" value="Chromosome 11"/>
</dbReference>
<reference evidence="2" key="1">
    <citation type="journal article" date="2023" name="G3 (Bethesda)">
        <title>Genome assembly and association tests identify interacting loci associated with vigor, precocity, and sex in interspecific pistachio rootstocks.</title>
        <authorList>
            <person name="Palmer W."/>
            <person name="Jacygrad E."/>
            <person name="Sagayaradj S."/>
            <person name="Cavanaugh K."/>
            <person name="Han R."/>
            <person name="Bertier L."/>
            <person name="Beede B."/>
            <person name="Kafkas S."/>
            <person name="Golino D."/>
            <person name="Preece J."/>
            <person name="Michelmore R."/>
        </authorList>
    </citation>
    <scope>NUCLEOTIDE SEQUENCE [LARGE SCALE GENOMIC DNA]</scope>
</reference>
<dbReference type="EMBL" id="CM047907">
    <property type="protein sequence ID" value="KAJ0084364.1"/>
    <property type="molecule type" value="Genomic_DNA"/>
</dbReference>
<evidence type="ECO:0000313" key="1">
    <source>
        <dbReference type="EMBL" id="KAJ0084364.1"/>
    </source>
</evidence>
<keyword evidence="2" id="KW-1185">Reference proteome</keyword>
<protein>
    <submittedName>
        <fullName evidence="1">Uncharacterized protein</fullName>
    </submittedName>
</protein>